<comment type="similarity">
    <text evidence="2">Belongs to the monovalent cation:proton antiporter 2 (CPA2) transporter (TC 2.A.37) family.</text>
</comment>
<keyword evidence="4 7" id="KW-0812">Transmembrane</keyword>
<dbReference type="GO" id="GO:0015297">
    <property type="term" value="F:antiporter activity"/>
    <property type="evidence" value="ECO:0007669"/>
    <property type="project" value="InterPro"/>
</dbReference>
<dbReference type="Pfam" id="PF00999">
    <property type="entry name" value="Na_H_Exchanger"/>
    <property type="match status" value="1"/>
</dbReference>
<dbReference type="GO" id="GO:0016020">
    <property type="term" value="C:membrane"/>
    <property type="evidence" value="ECO:0007669"/>
    <property type="project" value="UniProtKB-SubCell"/>
</dbReference>
<feature type="transmembrane region" description="Helical" evidence="7">
    <location>
        <begin position="150"/>
        <end position="168"/>
    </location>
</feature>
<keyword evidence="5 7" id="KW-1133">Transmembrane helix</keyword>
<feature type="domain" description="Cation/H+ exchanger transmembrane" evidence="8">
    <location>
        <begin position="17"/>
        <end position="377"/>
    </location>
</feature>
<dbReference type="OrthoDB" id="9781411at2"/>
<dbReference type="InterPro" id="IPR006153">
    <property type="entry name" value="Cation/H_exchanger_TM"/>
</dbReference>
<evidence type="ECO:0000256" key="2">
    <source>
        <dbReference type="ARBA" id="ARBA00005551"/>
    </source>
</evidence>
<evidence type="ECO:0000256" key="3">
    <source>
        <dbReference type="ARBA" id="ARBA00022448"/>
    </source>
</evidence>
<evidence type="ECO:0000256" key="5">
    <source>
        <dbReference type="ARBA" id="ARBA00022989"/>
    </source>
</evidence>
<comment type="caution">
    <text evidence="9">The sequence shown here is derived from an EMBL/GenBank/DDBJ whole genome shotgun (WGS) entry which is preliminary data.</text>
</comment>
<dbReference type="Gene3D" id="1.20.1530.20">
    <property type="match status" value="1"/>
</dbReference>
<accession>A0A0T5NNM6</accession>
<dbReference type="AlphaFoldDB" id="A0A0T5NNM6"/>
<name>A0A0T5NNM6_9RHOB</name>
<dbReference type="STRING" id="1641875.XM53_20655"/>
<gene>
    <name evidence="9" type="ORF">XM53_20655</name>
</gene>
<evidence type="ECO:0000256" key="4">
    <source>
        <dbReference type="ARBA" id="ARBA00022692"/>
    </source>
</evidence>
<dbReference type="PANTHER" id="PTHR42751">
    <property type="entry name" value="SODIUM/HYDROGEN EXCHANGER FAMILY/TRKA DOMAIN PROTEIN"/>
    <property type="match status" value="1"/>
</dbReference>
<keyword evidence="3" id="KW-0813">Transport</keyword>
<evidence type="ECO:0000256" key="6">
    <source>
        <dbReference type="ARBA" id="ARBA00023136"/>
    </source>
</evidence>
<dbReference type="EMBL" id="LAXJ01000029">
    <property type="protein sequence ID" value="KRS10597.1"/>
    <property type="molecule type" value="Genomic_DNA"/>
</dbReference>
<evidence type="ECO:0000256" key="7">
    <source>
        <dbReference type="SAM" id="Phobius"/>
    </source>
</evidence>
<feature type="transmembrane region" description="Helical" evidence="7">
    <location>
        <begin position="355"/>
        <end position="375"/>
    </location>
</feature>
<feature type="transmembrane region" description="Helical" evidence="7">
    <location>
        <begin position="55"/>
        <end position="75"/>
    </location>
</feature>
<feature type="transmembrane region" description="Helical" evidence="7">
    <location>
        <begin position="292"/>
        <end position="313"/>
    </location>
</feature>
<dbReference type="GO" id="GO:1902600">
    <property type="term" value="P:proton transmembrane transport"/>
    <property type="evidence" value="ECO:0007669"/>
    <property type="project" value="InterPro"/>
</dbReference>
<organism evidence="9 10">
    <name type="scientific">Roseovarius atlanticus</name>
    <dbReference type="NCBI Taxonomy" id="1641875"/>
    <lineage>
        <taxon>Bacteria</taxon>
        <taxon>Pseudomonadati</taxon>
        <taxon>Pseudomonadota</taxon>
        <taxon>Alphaproteobacteria</taxon>
        <taxon>Rhodobacterales</taxon>
        <taxon>Roseobacteraceae</taxon>
        <taxon>Roseovarius</taxon>
    </lineage>
</organism>
<keyword evidence="10" id="KW-1185">Reference proteome</keyword>
<proteinExistence type="inferred from homology"/>
<dbReference type="PATRIC" id="fig|1641875.4.peg.2694"/>
<dbReference type="InterPro" id="IPR038770">
    <property type="entry name" value="Na+/solute_symporter_sf"/>
</dbReference>
<evidence type="ECO:0000256" key="1">
    <source>
        <dbReference type="ARBA" id="ARBA00004141"/>
    </source>
</evidence>
<protein>
    <submittedName>
        <fullName evidence="9">Sodium:proton exchanger</fullName>
    </submittedName>
</protein>
<evidence type="ECO:0000259" key="8">
    <source>
        <dbReference type="Pfam" id="PF00999"/>
    </source>
</evidence>
<evidence type="ECO:0000313" key="10">
    <source>
        <dbReference type="Proteomes" id="UP000051295"/>
    </source>
</evidence>
<dbReference type="Proteomes" id="UP000051295">
    <property type="component" value="Unassembled WGS sequence"/>
</dbReference>
<feature type="transmembrane region" description="Helical" evidence="7">
    <location>
        <begin position="87"/>
        <end position="111"/>
    </location>
</feature>
<feature type="transmembrane region" description="Helical" evidence="7">
    <location>
        <begin position="180"/>
        <end position="199"/>
    </location>
</feature>
<feature type="transmembrane region" description="Helical" evidence="7">
    <location>
        <begin position="117"/>
        <end position="138"/>
    </location>
</feature>
<evidence type="ECO:0000313" key="9">
    <source>
        <dbReference type="EMBL" id="KRS10597.1"/>
    </source>
</evidence>
<sequence length="390" mass="40196">MHGTAEFLIAGATLISGAFIAVAICSRLGVPSIVGFLLAGMALGPHGLELIEGEATLGAIGELGVILLLFMLGLEFSLGKLMELRRLIFGVGLLQVATTSGLVATVLWGVFSVAPLPAVLVGGAVAMSSTALCLKTLAQENALGRPEGRAAIAVLLFQDLAALFFLVLHDAGATGASVVHGLGVFAAGAVGLSVLLFLARKVLQPLSIWVAQQSASELSQLLAISVAMTVSAGATYLGLSPAVGAFAAGMMIGEGDARHTVEREIRPFRDLFLGIFFIGLGSQLDLSNISEQFVTIIIWLGILIPFKALLVYLSVRISGHASPEALRVSAILSHGGEFSLMLLSVAMASGVLNSALGGPLLLAIGLTLLVAPFMVQHAARRSIDSQSNPT</sequence>
<comment type="subcellular location">
    <subcellularLocation>
        <location evidence="1">Membrane</location>
        <topology evidence="1">Multi-pass membrane protein</topology>
    </subcellularLocation>
</comment>
<dbReference type="PANTHER" id="PTHR42751:SF6">
    <property type="entry name" value="CONSERVED INTEGRAL MEMBRANE TRANSPORT PROTEIN-RELATED"/>
    <property type="match status" value="1"/>
</dbReference>
<reference evidence="9 10" key="1">
    <citation type="submission" date="2015-04" db="EMBL/GenBank/DDBJ databases">
        <title>The draft genome sequence of Roseovarius sp.R12b.</title>
        <authorList>
            <person name="Li G."/>
            <person name="Lai Q."/>
            <person name="Shao Z."/>
            <person name="Yan P."/>
        </authorList>
    </citation>
    <scope>NUCLEOTIDE SEQUENCE [LARGE SCALE GENOMIC DNA]</scope>
    <source>
        <strain evidence="9 10">R12B</strain>
    </source>
</reference>
<feature type="transmembrane region" description="Helical" evidence="7">
    <location>
        <begin position="12"/>
        <end position="43"/>
    </location>
</feature>
<keyword evidence="6 7" id="KW-0472">Membrane</keyword>
<feature type="transmembrane region" description="Helical" evidence="7">
    <location>
        <begin position="325"/>
        <end position="349"/>
    </location>
</feature>